<sequence length="136" mass="15170">VDLPSSSPIEKFFRPIVLKSSISSDDISISSSQSITEQQKQQLPLSQERNQPYFQLYQPSSVLSTISSSQGELCSAFYLPKISQNSFIRHQDDRCRCSNTKMKEHSLFGGIVQQCSSADSGVHSSTQSPISKYQDE</sequence>
<organism evidence="1 3">
    <name type="scientific">Didymodactylos carnosus</name>
    <dbReference type="NCBI Taxonomy" id="1234261"/>
    <lineage>
        <taxon>Eukaryota</taxon>
        <taxon>Metazoa</taxon>
        <taxon>Spiralia</taxon>
        <taxon>Gnathifera</taxon>
        <taxon>Rotifera</taxon>
        <taxon>Eurotatoria</taxon>
        <taxon>Bdelloidea</taxon>
        <taxon>Philodinida</taxon>
        <taxon>Philodinidae</taxon>
        <taxon>Didymodactylos</taxon>
    </lineage>
</organism>
<evidence type="ECO:0000313" key="1">
    <source>
        <dbReference type="EMBL" id="CAF1613936.1"/>
    </source>
</evidence>
<evidence type="ECO:0000313" key="3">
    <source>
        <dbReference type="Proteomes" id="UP000677228"/>
    </source>
</evidence>
<accession>A0A8S2G6K1</accession>
<comment type="caution">
    <text evidence="1">The sequence shown here is derived from an EMBL/GenBank/DDBJ whole genome shotgun (WGS) entry which is preliminary data.</text>
</comment>
<feature type="non-terminal residue" evidence="1">
    <location>
        <position position="1"/>
    </location>
</feature>
<feature type="non-terminal residue" evidence="1">
    <location>
        <position position="136"/>
    </location>
</feature>
<gene>
    <name evidence="1" type="ORF">OVA965_LOCUS42813</name>
    <name evidence="2" type="ORF">TMI583_LOCUS44830</name>
</gene>
<dbReference type="Proteomes" id="UP000682733">
    <property type="component" value="Unassembled WGS sequence"/>
</dbReference>
<dbReference type="Proteomes" id="UP000677228">
    <property type="component" value="Unassembled WGS sequence"/>
</dbReference>
<dbReference type="EMBL" id="CAJOBA010078388">
    <property type="protein sequence ID" value="CAF4429458.1"/>
    <property type="molecule type" value="Genomic_DNA"/>
</dbReference>
<dbReference type="AlphaFoldDB" id="A0A8S2G6K1"/>
<reference evidence="1" key="1">
    <citation type="submission" date="2021-02" db="EMBL/GenBank/DDBJ databases">
        <authorList>
            <person name="Nowell W R."/>
        </authorList>
    </citation>
    <scope>NUCLEOTIDE SEQUENCE</scope>
</reference>
<protein>
    <submittedName>
        <fullName evidence="1">Uncharacterized protein</fullName>
    </submittedName>
</protein>
<name>A0A8S2G6K1_9BILA</name>
<dbReference type="EMBL" id="CAJNOK010053966">
    <property type="protein sequence ID" value="CAF1613936.1"/>
    <property type="molecule type" value="Genomic_DNA"/>
</dbReference>
<evidence type="ECO:0000313" key="2">
    <source>
        <dbReference type="EMBL" id="CAF4429458.1"/>
    </source>
</evidence>
<proteinExistence type="predicted"/>